<keyword evidence="3" id="KW-1185">Reference proteome</keyword>
<evidence type="ECO:0000313" key="3">
    <source>
        <dbReference type="Proteomes" id="UP000185739"/>
    </source>
</evidence>
<protein>
    <submittedName>
        <fullName evidence="2">Uncharacterized protein</fullName>
    </submittedName>
</protein>
<proteinExistence type="predicted"/>
<dbReference type="AlphaFoldDB" id="A0A1H5Z1C1"/>
<feature type="compositionally biased region" description="Polar residues" evidence="1">
    <location>
        <begin position="82"/>
        <end position="94"/>
    </location>
</feature>
<feature type="region of interest" description="Disordered" evidence="1">
    <location>
        <begin position="77"/>
        <end position="137"/>
    </location>
</feature>
<evidence type="ECO:0000256" key="1">
    <source>
        <dbReference type="SAM" id="MobiDB-lite"/>
    </source>
</evidence>
<dbReference type="KEGG" id="tcl:Tchl_2853"/>
<dbReference type="Pfam" id="PF11753">
    <property type="entry name" value="DUF3310"/>
    <property type="match status" value="1"/>
</dbReference>
<dbReference type="Proteomes" id="UP000185739">
    <property type="component" value="Chromosome"/>
</dbReference>
<gene>
    <name evidence="2" type="ORF">Tchl_2853</name>
</gene>
<organism evidence="2 3">
    <name type="scientific">Thauera chlorobenzoica</name>
    <dbReference type="NCBI Taxonomy" id="96773"/>
    <lineage>
        <taxon>Bacteria</taxon>
        <taxon>Pseudomonadati</taxon>
        <taxon>Pseudomonadota</taxon>
        <taxon>Betaproteobacteria</taxon>
        <taxon>Rhodocyclales</taxon>
        <taxon>Zoogloeaceae</taxon>
        <taxon>Thauera</taxon>
    </lineage>
</organism>
<reference evidence="2 3" key="1">
    <citation type="submission" date="2016-12" db="EMBL/GenBank/DDBJ databases">
        <title>Complete genome sequence of Thauera chlorobenzoica, a Betaproteobacterium degrading haloaromatics anaerobically to CO2 and halides.</title>
        <authorList>
            <person name="Goris T."/>
            <person name="Mergelsberg M."/>
            <person name="Boll M."/>
        </authorList>
    </citation>
    <scope>NUCLEOTIDE SEQUENCE [LARGE SCALE GENOMIC DNA]</scope>
    <source>
        <strain evidence="2 3">3CB1</strain>
    </source>
</reference>
<sequence length="355" mass="38424">MSTRKKPAPLREQIVAFLKTHDEATLKQIAASTTERDFPSRVITELNKMRTDALIECAKKKGKNELWYWLAATEPQPEVGKNTGSRASVPTSHSAEGAAVRPEPAPQPTVQPVAAVAEDEPAATPEQPTAPPLQYDPHDVAFSQPAAPAKEFHLLGVLADIRAAIGDSGQIMLGELAEHIRAIHDLGEAHKRACIEWEKTMMDVFGEDGVGDVVMAIGKLKDDLRDAHLELAVIRELLAGRIGGEIDPSDMSESEIARAAAQVIDRHDDELVEQAKTIIDLRGQLDAGGADMVNHPPHYQGKVECIEAIEAALGGEGFAAYCRGNAIKYTFRAGRKGDAAVDLAKARWYLERVAA</sequence>
<feature type="compositionally biased region" description="Low complexity" evidence="1">
    <location>
        <begin position="110"/>
        <end position="127"/>
    </location>
</feature>
<dbReference type="STRING" id="96773.Tchl_2853"/>
<name>A0A1H5Z1C1_9RHOO</name>
<evidence type="ECO:0000313" key="2">
    <source>
        <dbReference type="EMBL" id="APR05676.1"/>
    </source>
</evidence>
<accession>A0A1H5Z1C1</accession>
<dbReference type="RefSeq" id="WP_198158956.1">
    <property type="nucleotide sequence ID" value="NZ_CP018839.1"/>
</dbReference>
<dbReference type="InterPro" id="IPR021739">
    <property type="entry name" value="SaV-like"/>
</dbReference>
<dbReference type="EMBL" id="CP018839">
    <property type="protein sequence ID" value="APR05676.1"/>
    <property type="molecule type" value="Genomic_DNA"/>
</dbReference>